<keyword evidence="5 7" id="KW-0456">Lyase</keyword>
<evidence type="ECO:0000256" key="4">
    <source>
        <dbReference type="ARBA" id="ARBA00023136"/>
    </source>
</evidence>
<keyword evidence="1 7" id="KW-1003">Cell membrane</keyword>
<sequence length="342" mass="38853">MLILFLIAVMTLSAFILQQWLYAPLTLFEDKVIIVERGDTLGKVAYLLEREGALHSAKLFIVYARLMNQTNIAIGEYLLKKNSNHKQLLSLLQSGDVINYSVTLIEGKTFKNFLTTLQTNSRVTTVLGNKNQQEILAELAINIKHPEGWFFPDTYQFSAGTTDKDILLQAYRKMNKVLNQEWEKKAENLPYNSAYEALIMASIIEKETGVDGERAEIAGVFVRRLQKGMRLQTDPTIIYGLGDQYKGNIQRKHLTQKTPYNTYLIDGLPPTPIAMPGREAIQAALNPASGKALYFVAKGDGSHYFSETLFEHNKAVRKYQIERRRKKYQSSPKKVPMNSHSL</sequence>
<dbReference type="InterPro" id="IPR003770">
    <property type="entry name" value="MLTG-like"/>
</dbReference>
<keyword evidence="2 7" id="KW-0812">Transmembrane</keyword>
<comment type="catalytic activity">
    <reaction evidence="7">
        <text>a peptidoglycan chain = a peptidoglycan chain with N-acetyl-1,6-anhydromuramyl-[peptide] at the reducing end + a peptidoglycan chain with N-acetylglucosamine at the non-reducing end.</text>
        <dbReference type="EC" id="4.2.2.29"/>
    </reaction>
</comment>
<dbReference type="Gene3D" id="3.30.160.60">
    <property type="entry name" value="Classic Zinc Finger"/>
    <property type="match status" value="1"/>
</dbReference>
<dbReference type="FunFam" id="3.30.160.60:FF:000242">
    <property type="entry name" value="Endolytic murein transglycosylase"/>
    <property type="match status" value="1"/>
</dbReference>
<evidence type="ECO:0000313" key="10">
    <source>
        <dbReference type="Proteomes" id="UP000242502"/>
    </source>
</evidence>
<dbReference type="EMBL" id="MDLC01000001">
    <property type="protein sequence ID" value="ODS25141.1"/>
    <property type="molecule type" value="Genomic_DNA"/>
</dbReference>
<dbReference type="EC" id="4.2.2.29" evidence="7"/>
<evidence type="ECO:0000256" key="3">
    <source>
        <dbReference type="ARBA" id="ARBA00022989"/>
    </source>
</evidence>
<comment type="similarity">
    <text evidence="7">Belongs to the transglycosylase MltG family.</text>
</comment>
<dbReference type="Pfam" id="PF02618">
    <property type="entry name" value="YceG"/>
    <property type="match status" value="1"/>
</dbReference>
<dbReference type="STRING" id="62101.AB835_00165"/>
<evidence type="ECO:0000256" key="5">
    <source>
        <dbReference type="ARBA" id="ARBA00023239"/>
    </source>
</evidence>
<evidence type="ECO:0000256" key="1">
    <source>
        <dbReference type="ARBA" id="ARBA00022475"/>
    </source>
</evidence>
<dbReference type="PANTHER" id="PTHR30518:SF2">
    <property type="entry name" value="ENDOLYTIC MUREIN TRANSGLYCOSYLASE"/>
    <property type="match status" value="1"/>
</dbReference>
<comment type="caution">
    <text evidence="9">The sequence shown here is derived from an EMBL/GenBank/DDBJ whole genome shotgun (WGS) entry which is preliminary data.</text>
</comment>
<dbReference type="GO" id="GO:0008932">
    <property type="term" value="F:lytic endotransglycosylase activity"/>
    <property type="evidence" value="ECO:0007669"/>
    <property type="project" value="UniProtKB-UniRule"/>
</dbReference>
<comment type="function">
    <text evidence="7">Functions as a peptidoglycan terminase that cleaves nascent peptidoglycan strands endolytically to terminate their elongation.</text>
</comment>
<evidence type="ECO:0000256" key="7">
    <source>
        <dbReference type="HAMAP-Rule" id="MF_02065"/>
    </source>
</evidence>
<dbReference type="AlphaFoldDB" id="A0A1D2QU74"/>
<gene>
    <name evidence="7" type="primary">mltG</name>
    <name evidence="9" type="ORF">AB835_00165</name>
</gene>
<dbReference type="NCBIfam" id="TIGR00247">
    <property type="entry name" value="endolytic transglycosylase MltG"/>
    <property type="match status" value="1"/>
</dbReference>
<accession>A0A1D2QU74</accession>
<evidence type="ECO:0000256" key="6">
    <source>
        <dbReference type="ARBA" id="ARBA00023316"/>
    </source>
</evidence>
<dbReference type="Gene3D" id="3.30.1490.480">
    <property type="entry name" value="Endolytic murein transglycosylase"/>
    <property type="match status" value="1"/>
</dbReference>
<dbReference type="GO" id="GO:0005886">
    <property type="term" value="C:plasma membrane"/>
    <property type="evidence" value="ECO:0007669"/>
    <property type="project" value="UniProtKB-UniRule"/>
</dbReference>
<dbReference type="Proteomes" id="UP000242502">
    <property type="component" value="Unassembled WGS sequence"/>
</dbReference>
<feature type="site" description="Important for catalytic activity" evidence="7">
    <location>
        <position position="207"/>
    </location>
</feature>
<keyword evidence="6 7" id="KW-0961">Cell wall biogenesis/degradation</keyword>
<feature type="region of interest" description="Disordered" evidence="8">
    <location>
        <begin position="322"/>
        <end position="342"/>
    </location>
</feature>
<dbReference type="PANTHER" id="PTHR30518">
    <property type="entry name" value="ENDOLYTIC MUREIN TRANSGLYCOSYLASE"/>
    <property type="match status" value="1"/>
</dbReference>
<dbReference type="GO" id="GO:0009252">
    <property type="term" value="P:peptidoglycan biosynthetic process"/>
    <property type="evidence" value="ECO:0007669"/>
    <property type="project" value="UniProtKB-UniRule"/>
</dbReference>
<dbReference type="GO" id="GO:0071555">
    <property type="term" value="P:cell wall organization"/>
    <property type="evidence" value="ECO:0007669"/>
    <property type="project" value="UniProtKB-KW"/>
</dbReference>
<evidence type="ECO:0000256" key="8">
    <source>
        <dbReference type="SAM" id="MobiDB-lite"/>
    </source>
</evidence>
<keyword evidence="4 7" id="KW-0472">Membrane</keyword>
<dbReference type="HAMAP" id="MF_02065">
    <property type="entry name" value="MltG"/>
    <property type="match status" value="1"/>
</dbReference>
<protein>
    <recommendedName>
        <fullName evidence="7">Endolytic murein transglycosylase</fullName>
        <ecNumber evidence="7">4.2.2.29</ecNumber>
    </recommendedName>
    <alternativeName>
        <fullName evidence="7">Peptidoglycan lytic transglycosylase</fullName>
    </alternativeName>
    <alternativeName>
        <fullName evidence="7">Peptidoglycan polymerization terminase</fullName>
    </alternativeName>
</protein>
<dbReference type="CDD" id="cd08010">
    <property type="entry name" value="MltG_like"/>
    <property type="match status" value="1"/>
</dbReference>
<organism evidence="9 10">
    <name type="scientific">Candidatus Endobugula sertula</name>
    <name type="common">Bugula neritina bacterial symbiont</name>
    <dbReference type="NCBI Taxonomy" id="62101"/>
    <lineage>
        <taxon>Bacteria</taxon>
        <taxon>Pseudomonadati</taxon>
        <taxon>Pseudomonadota</taxon>
        <taxon>Gammaproteobacteria</taxon>
        <taxon>Cellvibrionales</taxon>
        <taxon>Cellvibrionaceae</taxon>
        <taxon>Candidatus Endobugula</taxon>
    </lineage>
</organism>
<reference evidence="9 10" key="1">
    <citation type="journal article" date="2016" name="Appl. Environ. Microbiol.">
        <title>Lack of Overt Genome Reduction in the Bryostatin-Producing Bryozoan Symbiont "Candidatus Endobugula sertula".</title>
        <authorList>
            <person name="Miller I.J."/>
            <person name="Vanee N."/>
            <person name="Fong S.S."/>
            <person name="Lim-Fong G.E."/>
            <person name="Kwan J.C."/>
        </authorList>
    </citation>
    <scope>NUCLEOTIDE SEQUENCE [LARGE SCALE GENOMIC DNA]</scope>
    <source>
        <strain evidence="9">AB1-4</strain>
    </source>
</reference>
<keyword evidence="7" id="KW-0997">Cell inner membrane</keyword>
<keyword evidence="3 7" id="KW-1133">Transmembrane helix</keyword>
<evidence type="ECO:0000313" key="9">
    <source>
        <dbReference type="EMBL" id="ODS25141.1"/>
    </source>
</evidence>
<name>A0A1D2QU74_9GAMM</name>
<evidence type="ECO:0000256" key="2">
    <source>
        <dbReference type="ARBA" id="ARBA00022692"/>
    </source>
</evidence>
<proteinExistence type="inferred from homology"/>